<gene>
    <name evidence="2" type="ORF">D9T18_06165</name>
</gene>
<reference evidence="2 3" key="1">
    <citation type="submission" date="2018-10" db="EMBL/GenBank/DDBJ databases">
        <title>Complete Genome Sequence and Transcriptomic Profiles of a Marine Bacterium, Pseudoalteromonas agarivorans Hao 2018.</title>
        <authorList>
            <person name="Hao L."/>
        </authorList>
    </citation>
    <scope>NUCLEOTIDE SEQUENCE [LARGE SCALE GENOMIC DNA]</scope>
    <source>
        <strain evidence="2 3">Hao 2018</strain>
    </source>
</reference>
<evidence type="ECO:0000313" key="3">
    <source>
        <dbReference type="Proteomes" id="UP000279995"/>
    </source>
</evidence>
<name>A0AAD0TY69_9GAMM</name>
<sequence length="303" mass="35151">MDITDLELKIDESNTERFEMLRSKTLGFKYNKIEKEELKTTQNKYFSDVIFLTNILYSEDFLNSTEAENEGLNIIYSLEYNWFKIASAFERVLLKDGMPTKVNKLYTFDDNLPWTDEIKRRFTSVECVLEKVVTKEYLQGTRLIHKTAAIGLTRLTHAKSYFKVDKCRQGLGLMLEAMQYYGMLITQLNDLEIQMGRAQLGYGKNNNGGKRPSLLPIAPLVQKVIDNYLIKKPKASNTEVFKHITERLNEGDRLIENGNTNFDELRKAISDLVQELSENNKKTDLALSISTLRKWKDRGYIKL</sequence>
<dbReference type="Proteomes" id="UP000279995">
    <property type="component" value="Chromosome I"/>
</dbReference>
<dbReference type="RefSeq" id="WP_121637282.1">
    <property type="nucleotide sequence ID" value="NZ_CP033065.1"/>
</dbReference>
<accession>A0AAD0TY69</accession>
<evidence type="ECO:0000256" key="1">
    <source>
        <dbReference type="SAM" id="Coils"/>
    </source>
</evidence>
<protein>
    <submittedName>
        <fullName evidence="2">Uncharacterized protein</fullName>
    </submittedName>
</protein>
<feature type="coiled-coil region" evidence="1">
    <location>
        <begin position="255"/>
        <end position="282"/>
    </location>
</feature>
<dbReference type="AlphaFoldDB" id="A0AAD0TY69"/>
<proteinExistence type="predicted"/>
<organism evidence="2 3">
    <name type="scientific">Pseudoalteromonas agarivorans</name>
    <dbReference type="NCBI Taxonomy" id="176102"/>
    <lineage>
        <taxon>Bacteria</taxon>
        <taxon>Pseudomonadati</taxon>
        <taxon>Pseudomonadota</taxon>
        <taxon>Gammaproteobacteria</taxon>
        <taxon>Alteromonadales</taxon>
        <taxon>Pseudoalteromonadaceae</taxon>
        <taxon>Pseudoalteromonas</taxon>
    </lineage>
</organism>
<keyword evidence="1" id="KW-0175">Coiled coil</keyword>
<evidence type="ECO:0000313" key="2">
    <source>
        <dbReference type="EMBL" id="AYM86311.1"/>
    </source>
</evidence>
<dbReference type="EMBL" id="CP033065">
    <property type="protein sequence ID" value="AYM86311.1"/>
    <property type="molecule type" value="Genomic_DNA"/>
</dbReference>